<evidence type="ECO:0000256" key="1">
    <source>
        <dbReference type="ARBA" id="ARBA00001933"/>
    </source>
</evidence>
<dbReference type="GO" id="GO:0042412">
    <property type="term" value="P:taurine biosynthetic process"/>
    <property type="evidence" value="ECO:0007669"/>
    <property type="project" value="TreeGrafter"/>
</dbReference>
<dbReference type="AlphaFoldDB" id="A0A493TK32"/>
<feature type="compositionally biased region" description="Pro residues" evidence="8">
    <location>
        <begin position="195"/>
        <end position="214"/>
    </location>
</feature>
<dbReference type="PANTHER" id="PTHR45677">
    <property type="entry name" value="GLUTAMATE DECARBOXYLASE-RELATED"/>
    <property type="match status" value="1"/>
</dbReference>
<evidence type="ECO:0000256" key="7">
    <source>
        <dbReference type="RuleBase" id="RU000382"/>
    </source>
</evidence>
<dbReference type="SUPFAM" id="SSF53383">
    <property type="entry name" value="PLP-dependent transferases"/>
    <property type="match status" value="1"/>
</dbReference>
<dbReference type="Ensembl" id="ENSAPLT00000038554.1">
    <property type="protein sequence ID" value="ENSAPLP00000026256.1"/>
    <property type="gene ID" value="ENSAPLG00000025651.1"/>
</dbReference>
<accession>A0A493TK32</accession>
<reference evidence="9" key="3">
    <citation type="submission" date="2025-09" db="UniProtKB">
        <authorList>
            <consortium name="Ensembl"/>
        </authorList>
    </citation>
    <scope>IDENTIFICATION</scope>
</reference>
<keyword evidence="5 7" id="KW-0663">Pyridoxal phosphate</keyword>
<dbReference type="PANTHER" id="PTHR45677:SF8">
    <property type="entry name" value="CYSTEINE SULFINIC ACID DECARBOXYLASE"/>
    <property type="match status" value="1"/>
</dbReference>
<comment type="subunit">
    <text evidence="3">Homodimer.</text>
</comment>
<dbReference type="GO" id="GO:0030170">
    <property type="term" value="F:pyridoxal phosphate binding"/>
    <property type="evidence" value="ECO:0007669"/>
    <property type="project" value="InterPro"/>
</dbReference>
<reference evidence="10" key="1">
    <citation type="submission" date="2017-10" db="EMBL/GenBank/DDBJ databases">
        <title>A new Pekin duck reference genome.</title>
        <authorList>
            <person name="Hou Z.-C."/>
            <person name="Zhou Z.-K."/>
            <person name="Zhu F."/>
            <person name="Hou S.-S."/>
        </authorList>
    </citation>
    <scope>NUCLEOTIDE SEQUENCE [LARGE SCALE GENOMIC DNA]</scope>
</reference>
<dbReference type="InterPro" id="IPR002129">
    <property type="entry name" value="PyrdxlP-dep_de-COase"/>
</dbReference>
<keyword evidence="4" id="KW-0210">Decarboxylase</keyword>
<dbReference type="Gene3D" id="3.40.640.10">
    <property type="entry name" value="Type I PLP-dependent aspartate aminotransferase-like (Major domain)"/>
    <property type="match status" value="1"/>
</dbReference>
<keyword evidence="6 7" id="KW-0456">Lyase</keyword>
<evidence type="ECO:0000256" key="4">
    <source>
        <dbReference type="ARBA" id="ARBA00022793"/>
    </source>
</evidence>
<feature type="compositionally biased region" description="Low complexity" evidence="8">
    <location>
        <begin position="226"/>
        <end position="264"/>
    </location>
</feature>
<evidence type="ECO:0000256" key="3">
    <source>
        <dbReference type="ARBA" id="ARBA00011738"/>
    </source>
</evidence>
<evidence type="ECO:0000256" key="6">
    <source>
        <dbReference type="ARBA" id="ARBA00023239"/>
    </source>
</evidence>
<evidence type="ECO:0000256" key="8">
    <source>
        <dbReference type="SAM" id="MobiDB-lite"/>
    </source>
</evidence>
<feature type="region of interest" description="Disordered" evidence="8">
    <location>
        <begin position="47"/>
        <end position="71"/>
    </location>
</feature>
<evidence type="ECO:0000313" key="10">
    <source>
        <dbReference type="Proteomes" id="UP000016666"/>
    </source>
</evidence>
<dbReference type="InterPro" id="IPR015421">
    <property type="entry name" value="PyrdxlP-dep_Trfase_major"/>
</dbReference>
<evidence type="ECO:0000256" key="5">
    <source>
        <dbReference type="ARBA" id="ARBA00022898"/>
    </source>
</evidence>
<comment type="similarity">
    <text evidence="2 7">Belongs to the group II decarboxylase family.</text>
</comment>
<protein>
    <submittedName>
        <fullName evidence="9">Uncharacterized protein</fullName>
    </submittedName>
</protein>
<dbReference type="STRING" id="8840.ENSAPLP00000026256"/>
<evidence type="ECO:0000256" key="2">
    <source>
        <dbReference type="ARBA" id="ARBA00009533"/>
    </source>
</evidence>
<proteinExistence type="inferred from homology"/>
<dbReference type="GO" id="GO:0005737">
    <property type="term" value="C:cytoplasm"/>
    <property type="evidence" value="ECO:0007669"/>
    <property type="project" value="TreeGrafter"/>
</dbReference>
<organism evidence="9 10">
    <name type="scientific">Anas platyrhynchos platyrhynchos</name>
    <name type="common">Northern mallard</name>
    <dbReference type="NCBI Taxonomy" id="8840"/>
    <lineage>
        <taxon>Eukaryota</taxon>
        <taxon>Metazoa</taxon>
        <taxon>Chordata</taxon>
        <taxon>Craniata</taxon>
        <taxon>Vertebrata</taxon>
        <taxon>Euteleostomi</taxon>
        <taxon>Archelosauria</taxon>
        <taxon>Archosauria</taxon>
        <taxon>Dinosauria</taxon>
        <taxon>Saurischia</taxon>
        <taxon>Theropoda</taxon>
        <taxon>Coelurosauria</taxon>
        <taxon>Aves</taxon>
        <taxon>Neognathae</taxon>
        <taxon>Galloanserae</taxon>
        <taxon>Anseriformes</taxon>
        <taxon>Anatidae</taxon>
        <taxon>Anatinae</taxon>
        <taxon>Anas</taxon>
    </lineage>
</organism>
<dbReference type="OMA" id="RCCHPLC"/>
<sequence>MIPEELEKEIERAKSEVRPGGAGWGEPSANPPTPLCCPPPQCTVPCPPLHRPPPPPLPPAPPAPPITPRPPQGAVPFFVSATCGTTVLGAFDPLQSVADVCQRHGLWLHVDVSQRERRGGLGGSPLRPPHPLGCPRAARCCHPLCPTGCLGRERADLQDAPAPPGRHREVPALPDGPGARCLRAGGVEGGIGIVPLPPLPPPHPPGGAPPPPSASPRGCCSGATGRAPRTCSSATSSTTWPTTPATRRCSAAAASTASSSGCSGRPWAPRGWSAASTGPSPAPGEHHGPLPEPGGGRETPPSPASGG</sequence>
<dbReference type="Proteomes" id="UP000016666">
    <property type="component" value="Unassembled WGS sequence"/>
</dbReference>
<dbReference type="GO" id="GO:0019752">
    <property type="term" value="P:carboxylic acid metabolic process"/>
    <property type="evidence" value="ECO:0007669"/>
    <property type="project" value="InterPro"/>
</dbReference>
<dbReference type="GO" id="GO:0004782">
    <property type="term" value="F:sulfinoalanine decarboxylase activity"/>
    <property type="evidence" value="ECO:0007669"/>
    <property type="project" value="TreeGrafter"/>
</dbReference>
<reference evidence="9" key="2">
    <citation type="submission" date="2025-08" db="UniProtKB">
        <authorList>
            <consortium name="Ensembl"/>
        </authorList>
    </citation>
    <scope>IDENTIFICATION</scope>
</reference>
<name>A0A493TK32_ANAPP</name>
<dbReference type="InterPro" id="IPR015424">
    <property type="entry name" value="PyrdxlP-dep_Trfase"/>
</dbReference>
<feature type="region of interest" description="Disordered" evidence="8">
    <location>
        <begin position="1"/>
        <end position="32"/>
    </location>
</feature>
<dbReference type="Pfam" id="PF00282">
    <property type="entry name" value="Pyridoxal_deC"/>
    <property type="match status" value="1"/>
</dbReference>
<comment type="cofactor">
    <cofactor evidence="1 7">
        <name>pyridoxal 5'-phosphate</name>
        <dbReference type="ChEBI" id="CHEBI:597326"/>
    </cofactor>
</comment>
<evidence type="ECO:0000313" key="9">
    <source>
        <dbReference type="Ensembl" id="ENSAPLP00000026256.1"/>
    </source>
</evidence>
<keyword evidence="10" id="KW-1185">Reference proteome</keyword>
<feature type="region of interest" description="Disordered" evidence="8">
    <location>
        <begin position="192"/>
        <end position="307"/>
    </location>
</feature>